<dbReference type="HOGENOM" id="CLU_1497272_0_0_1"/>
<protein>
    <submittedName>
        <fullName evidence="2">Uncharacterized protein</fullName>
    </submittedName>
</protein>
<dbReference type="EMBL" id="KI911159">
    <property type="protein sequence ID" value="ETR99020.1"/>
    <property type="molecule type" value="Genomic_DNA"/>
</dbReference>
<sequence>MLLSSICPKIASSYLSSIQELLLVASFTRNLYLTDIEGRYHYPSRRETRKRQVSMGLTSLRFMISTQEGPDQTFAPSVNFPTTNLATRPEAAVPARRKIRHHRNPTPTANTSTKGSEKHSLRSPTITRSALQPSHTFQPAATTQARILHTETWRLLLSWPLISWKRTNGRLTFMVYSSPA</sequence>
<reference evidence="3" key="1">
    <citation type="journal article" date="2013" name="Ind. Biotechnol.">
        <title>Comparative genomics analysis of Trichoderma reesei strains.</title>
        <authorList>
            <person name="Koike H."/>
            <person name="Aerts A."/>
            <person name="LaButti K."/>
            <person name="Grigoriev I.V."/>
            <person name="Baker S.E."/>
        </authorList>
    </citation>
    <scope>NUCLEOTIDE SEQUENCE [LARGE SCALE GENOMIC DNA]</scope>
    <source>
        <strain evidence="3">ATCC 56765 / BCRC 32924 / NRRL 11460 / Rut C-30</strain>
    </source>
</reference>
<feature type="compositionally biased region" description="Polar residues" evidence="1">
    <location>
        <begin position="105"/>
        <end position="114"/>
    </location>
</feature>
<gene>
    <name evidence="2" type="ORF">M419DRAFT_38164</name>
</gene>
<name>A0A024S3H5_HYPJR</name>
<feature type="region of interest" description="Disordered" evidence="1">
    <location>
        <begin position="94"/>
        <end position="138"/>
    </location>
</feature>
<feature type="compositionally biased region" description="Polar residues" evidence="1">
    <location>
        <begin position="122"/>
        <end position="138"/>
    </location>
</feature>
<organism evidence="2 3">
    <name type="scientific">Hypocrea jecorina (strain ATCC 56765 / BCRC 32924 / NRRL 11460 / Rut C-30)</name>
    <name type="common">Trichoderma reesei</name>
    <dbReference type="NCBI Taxonomy" id="1344414"/>
    <lineage>
        <taxon>Eukaryota</taxon>
        <taxon>Fungi</taxon>
        <taxon>Dikarya</taxon>
        <taxon>Ascomycota</taxon>
        <taxon>Pezizomycotina</taxon>
        <taxon>Sordariomycetes</taxon>
        <taxon>Hypocreomycetidae</taxon>
        <taxon>Hypocreales</taxon>
        <taxon>Hypocreaceae</taxon>
        <taxon>Trichoderma</taxon>
    </lineage>
</organism>
<dbReference type="Proteomes" id="UP000024376">
    <property type="component" value="Unassembled WGS sequence"/>
</dbReference>
<evidence type="ECO:0000313" key="2">
    <source>
        <dbReference type="EMBL" id="ETR99020.1"/>
    </source>
</evidence>
<evidence type="ECO:0000256" key="1">
    <source>
        <dbReference type="SAM" id="MobiDB-lite"/>
    </source>
</evidence>
<feature type="compositionally biased region" description="Basic residues" evidence="1">
    <location>
        <begin position="95"/>
        <end position="104"/>
    </location>
</feature>
<evidence type="ECO:0000313" key="3">
    <source>
        <dbReference type="Proteomes" id="UP000024376"/>
    </source>
</evidence>
<dbReference type="AlphaFoldDB" id="A0A024S3H5"/>
<dbReference type="KEGG" id="trr:M419DRAFT_38164"/>
<proteinExistence type="predicted"/>
<accession>A0A024S3H5</accession>